<feature type="domain" description="Carbohydrate kinase PfkB" evidence="12">
    <location>
        <begin position="18"/>
        <end position="320"/>
    </location>
</feature>
<accession>A0ABS5VQU9</accession>
<keyword evidence="5 11" id="KW-0547">Nucleotide-binding</keyword>
<keyword evidence="15" id="KW-1185">Reference proteome</keyword>
<dbReference type="InterPro" id="IPR011913">
    <property type="entry name" value="RfaE_dom_I"/>
</dbReference>
<feature type="region of interest" description="Ribokinase" evidence="11">
    <location>
        <begin position="1"/>
        <end position="330"/>
    </location>
</feature>
<dbReference type="EC" id="2.7.1.167" evidence="11"/>
<dbReference type="PANTHER" id="PTHR46969">
    <property type="entry name" value="BIFUNCTIONAL PROTEIN HLDE"/>
    <property type="match status" value="1"/>
</dbReference>
<dbReference type="SUPFAM" id="SSF53613">
    <property type="entry name" value="Ribokinase-like"/>
    <property type="match status" value="1"/>
</dbReference>
<reference evidence="14 15" key="1">
    <citation type="submission" date="2021-05" db="EMBL/GenBank/DDBJ databases">
        <title>A Polyphasic approach of four new species of the genus Ohtaekwangia: Ohtaekwangia histidinii sp. nov., Ohtaekwangia cretensis sp. nov., Ohtaekwangia indiensis sp. nov., Ohtaekwangia reichenbachii sp. nov. from diverse environment.</title>
        <authorList>
            <person name="Octaviana S."/>
        </authorList>
    </citation>
    <scope>NUCLEOTIDE SEQUENCE [LARGE SCALE GENOMIC DNA]</scope>
    <source>
        <strain evidence="14 15">PWU20</strain>
    </source>
</reference>
<evidence type="ECO:0000256" key="1">
    <source>
        <dbReference type="ARBA" id="ARBA00002319"/>
    </source>
</evidence>
<organism evidence="14 15">
    <name type="scientific">Chryseosolibacter indicus</name>
    <dbReference type="NCBI Taxonomy" id="2782351"/>
    <lineage>
        <taxon>Bacteria</taxon>
        <taxon>Pseudomonadati</taxon>
        <taxon>Bacteroidota</taxon>
        <taxon>Cytophagia</taxon>
        <taxon>Cytophagales</taxon>
        <taxon>Chryseotaleaceae</taxon>
        <taxon>Chryseosolibacter</taxon>
    </lineage>
</organism>
<proteinExistence type="inferred from homology"/>
<dbReference type="EC" id="2.7.7.70" evidence="11"/>
<evidence type="ECO:0000256" key="11">
    <source>
        <dbReference type="HAMAP-Rule" id="MF_01603"/>
    </source>
</evidence>
<feature type="region of interest" description="Cytidylyltransferase" evidence="11">
    <location>
        <begin position="357"/>
        <end position="503"/>
    </location>
</feature>
<keyword evidence="6 11" id="KW-0418">Kinase</keyword>
<comment type="function">
    <text evidence="1 11">Catalyzes the phosphorylation of D-glycero-D-manno-heptose 7-phosphate at the C-1 position to selectively form D-glycero-beta-D-manno-heptose-1,7-bisphosphate.</text>
</comment>
<evidence type="ECO:0000259" key="13">
    <source>
        <dbReference type="Pfam" id="PF01467"/>
    </source>
</evidence>
<dbReference type="PANTHER" id="PTHR46969:SF1">
    <property type="entry name" value="BIFUNCTIONAL PROTEIN HLDE"/>
    <property type="match status" value="1"/>
</dbReference>
<evidence type="ECO:0000256" key="6">
    <source>
        <dbReference type="ARBA" id="ARBA00022777"/>
    </source>
</evidence>
<evidence type="ECO:0000256" key="10">
    <source>
        <dbReference type="ARBA" id="ARBA00047428"/>
    </source>
</evidence>
<comment type="function">
    <text evidence="2 11">Catalyzes the ADP transfer from ATP to D-glycero-beta-D-manno-heptose 1-phosphate, yielding ADP-D-glycero-beta-D-manno-heptose.</text>
</comment>
<dbReference type="HAMAP" id="MF_01603">
    <property type="entry name" value="HldE"/>
    <property type="match status" value="1"/>
</dbReference>
<gene>
    <name evidence="14" type="primary">rfaE2</name>
    <name evidence="11" type="synonym">hldE</name>
    <name evidence="14" type="ORF">KK060_11030</name>
</gene>
<feature type="domain" description="Cytidyltransferase-like" evidence="13">
    <location>
        <begin position="357"/>
        <end position="486"/>
    </location>
</feature>
<evidence type="ECO:0000256" key="5">
    <source>
        <dbReference type="ARBA" id="ARBA00022741"/>
    </source>
</evidence>
<evidence type="ECO:0000256" key="4">
    <source>
        <dbReference type="ARBA" id="ARBA00022695"/>
    </source>
</evidence>
<comment type="pathway">
    <text evidence="11">Nucleotide-sugar biosynthesis; ADP-L-glycero-beta-D-manno-heptose biosynthesis; ADP-L-glycero-beta-D-manno-heptose from D-glycero-beta-D-manno-heptose 7-phosphate: step 3/4.</text>
</comment>
<keyword evidence="7 11" id="KW-0067">ATP-binding</keyword>
<dbReference type="InterPro" id="IPR004821">
    <property type="entry name" value="Cyt_trans-like"/>
</dbReference>
<comment type="catalytic activity">
    <reaction evidence="10 11">
        <text>D-glycero-beta-D-manno-heptose 1-phosphate + ATP + H(+) = ADP-D-glycero-beta-D-manno-heptose + diphosphate</text>
        <dbReference type="Rhea" id="RHEA:27465"/>
        <dbReference type="ChEBI" id="CHEBI:15378"/>
        <dbReference type="ChEBI" id="CHEBI:30616"/>
        <dbReference type="ChEBI" id="CHEBI:33019"/>
        <dbReference type="ChEBI" id="CHEBI:59967"/>
        <dbReference type="ChEBI" id="CHEBI:61593"/>
        <dbReference type="EC" id="2.7.7.70"/>
    </reaction>
</comment>
<sequence length="503" mass="55377">MNTLKLSHQEIINGFQNKNVLVIGDMILDVYLKGTSTRLSPEAPVPVVDVKERKAFLGGAANTVCNLKALGANVTFCTVVGEDAEGDEAIELLEKIDVKNYSILRTTERKTIAKTRVMSGKHVITRFDYGSCDALDEETADILIEYITENYESCDAIFLSDYDKGIITDRVLQALKALQSKMPKFLAVDSKRLTFFSSLHPYLVKPNYDEVVKLMNLPYQVSGRAEQIRDVSAQLYEKVNAELIAVTLDSEGSMVIELGQAAYRCFAPPIATPYVAGAGDTYLSAFVLAYITSIDSRRSADIANAAAHIAVKKELTSTCSNAELKNYYSVQSKYVGSFAELENICENYRAQGKRIVFTNGCFDILHSGHVTYLHCAKELGDVLIVGVNTDESIKRLKGESRPINPLLDRLQVLAGLASIDYVVAFGNEKDDTPIEVIKVVKPNIFAKGGDYTKEKLPEASTVEQFGGQIVFLPHIPDHSTTEIIRRISNTATSDQAVIITSLQ</sequence>
<evidence type="ECO:0000256" key="2">
    <source>
        <dbReference type="ARBA" id="ARBA00003753"/>
    </source>
</evidence>
<keyword evidence="9 11" id="KW-0119">Carbohydrate metabolism</keyword>
<keyword evidence="8 11" id="KW-0511">Multifunctional enzyme</keyword>
<dbReference type="InterPro" id="IPR011611">
    <property type="entry name" value="PfkB_dom"/>
</dbReference>
<comment type="similarity">
    <text evidence="11">In the C-terminal section; belongs to the cytidylyltransferase family.</text>
</comment>
<protein>
    <recommendedName>
        <fullName evidence="11">Bifunctional protein HldE</fullName>
    </recommendedName>
    <domain>
        <recommendedName>
            <fullName evidence="11">D-beta-D-heptose 7-phosphate kinase</fullName>
            <ecNumber evidence="11">2.7.1.167</ecNumber>
        </recommendedName>
        <alternativeName>
            <fullName evidence="11">D-beta-D-heptose 7-phosphotransferase</fullName>
        </alternativeName>
        <alternativeName>
            <fullName evidence="11">D-glycero-beta-D-manno-heptose-7-phosphate kinase</fullName>
        </alternativeName>
    </domain>
    <domain>
        <recommendedName>
            <fullName evidence="11">D-beta-D-heptose 1-phosphate adenylyltransferase</fullName>
            <ecNumber evidence="11">2.7.7.70</ecNumber>
        </recommendedName>
        <alternativeName>
            <fullName evidence="11">D-glycero-beta-D-manno-heptose 1-phosphate adenylyltransferase</fullName>
        </alternativeName>
    </domain>
</protein>
<dbReference type="NCBIfam" id="TIGR02199">
    <property type="entry name" value="rfaE_dom_II"/>
    <property type="match status" value="1"/>
</dbReference>
<dbReference type="RefSeq" id="WP_254153779.1">
    <property type="nucleotide sequence ID" value="NZ_JAHESD010000021.1"/>
</dbReference>
<dbReference type="EMBL" id="JAHESD010000021">
    <property type="protein sequence ID" value="MBT1703817.1"/>
    <property type="molecule type" value="Genomic_DNA"/>
</dbReference>
<name>A0ABS5VQU9_9BACT</name>
<dbReference type="Pfam" id="PF00294">
    <property type="entry name" value="PfkB"/>
    <property type="match status" value="1"/>
</dbReference>
<dbReference type="Pfam" id="PF01467">
    <property type="entry name" value="CTP_transf_like"/>
    <property type="match status" value="1"/>
</dbReference>
<dbReference type="Proteomes" id="UP000772618">
    <property type="component" value="Unassembled WGS sequence"/>
</dbReference>
<comment type="caution">
    <text evidence="14">The sequence shown here is derived from an EMBL/GenBank/DDBJ whole genome shotgun (WGS) entry which is preliminary data.</text>
</comment>
<evidence type="ECO:0000256" key="8">
    <source>
        <dbReference type="ARBA" id="ARBA00023268"/>
    </source>
</evidence>
<dbReference type="GO" id="GO:0016779">
    <property type="term" value="F:nucleotidyltransferase activity"/>
    <property type="evidence" value="ECO:0007669"/>
    <property type="project" value="UniProtKB-KW"/>
</dbReference>
<dbReference type="CDD" id="cd01172">
    <property type="entry name" value="RfaE_like"/>
    <property type="match status" value="1"/>
</dbReference>
<keyword evidence="3 11" id="KW-0808">Transferase</keyword>
<evidence type="ECO:0000256" key="9">
    <source>
        <dbReference type="ARBA" id="ARBA00023277"/>
    </source>
</evidence>
<evidence type="ECO:0000256" key="7">
    <source>
        <dbReference type="ARBA" id="ARBA00022840"/>
    </source>
</evidence>
<evidence type="ECO:0000313" key="15">
    <source>
        <dbReference type="Proteomes" id="UP000772618"/>
    </source>
</evidence>
<feature type="binding site" evidence="11">
    <location>
        <begin position="207"/>
        <end position="210"/>
    </location>
    <ligand>
        <name>ATP</name>
        <dbReference type="ChEBI" id="CHEBI:30616"/>
    </ligand>
</feature>
<dbReference type="SUPFAM" id="SSF52374">
    <property type="entry name" value="Nucleotidylyl transferase"/>
    <property type="match status" value="1"/>
</dbReference>
<dbReference type="InterPro" id="IPR029056">
    <property type="entry name" value="Ribokinase-like"/>
</dbReference>
<dbReference type="InterPro" id="IPR023030">
    <property type="entry name" value="Bifunc_HldE"/>
</dbReference>
<evidence type="ECO:0000256" key="3">
    <source>
        <dbReference type="ARBA" id="ARBA00022679"/>
    </source>
</evidence>
<dbReference type="Gene3D" id="3.40.1190.20">
    <property type="match status" value="1"/>
</dbReference>
<feature type="active site" evidence="11">
    <location>
        <position position="280"/>
    </location>
</feature>
<comment type="pathway">
    <text evidence="11">Nucleotide-sugar biosynthesis; ADP-L-glycero-beta-D-manno-heptose biosynthesis; ADP-L-glycero-beta-D-manno-heptose from D-glycero-beta-D-manno-heptose 7-phosphate: step 1/4.</text>
</comment>
<comment type="similarity">
    <text evidence="11">In the N-terminal section; belongs to the carbohydrate kinase PfkB family.</text>
</comment>
<dbReference type="Gene3D" id="3.40.50.620">
    <property type="entry name" value="HUPs"/>
    <property type="match status" value="1"/>
</dbReference>
<evidence type="ECO:0000313" key="14">
    <source>
        <dbReference type="EMBL" id="MBT1703817.1"/>
    </source>
</evidence>
<evidence type="ECO:0000259" key="12">
    <source>
        <dbReference type="Pfam" id="PF00294"/>
    </source>
</evidence>
<comment type="subunit">
    <text evidence="11">Homodimer.</text>
</comment>
<comment type="catalytic activity">
    <reaction evidence="11">
        <text>D-glycero-beta-D-manno-heptose 7-phosphate + ATP = D-glycero-beta-D-manno-heptose 1,7-bisphosphate + ADP + H(+)</text>
        <dbReference type="Rhea" id="RHEA:27473"/>
        <dbReference type="ChEBI" id="CHEBI:15378"/>
        <dbReference type="ChEBI" id="CHEBI:30616"/>
        <dbReference type="ChEBI" id="CHEBI:60204"/>
        <dbReference type="ChEBI" id="CHEBI:60208"/>
        <dbReference type="ChEBI" id="CHEBI:456216"/>
        <dbReference type="EC" id="2.7.1.167"/>
    </reaction>
</comment>
<dbReference type="InterPro" id="IPR011914">
    <property type="entry name" value="RfaE_dom_II"/>
</dbReference>
<keyword evidence="4 11" id="KW-0548">Nucleotidyltransferase</keyword>
<dbReference type="InterPro" id="IPR014729">
    <property type="entry name" value="Rossmann-like_a/b/a_fold"/>
</dbReference>
<dbReference type="NCBIfam" id="TIGR00125">
    <property type="entry name" value="cyt_tran_rel"/>
    <property type="match status" value="1"/>
</dbReference>